<sequence length="282" mass="30404">MSNEKSYNLSDDQLLETYGDVAATFNKALVIFNAISITNKEVFLRNIRTGHDGPGQWEGKPFPENSIIPSIIKTGVPVTKIVPKEVYGSEFKSTTVPIPNKEGNIIGTLTLSLSLENQNNLQKAIEEISSSAEELSASTDEISFSAVCLSNNVAEALSETQEIVQLITQTNRILDFINHVASNSRLLGLNAAIEAARAGESGRGFAVVADEIRKMAENSSKSVSDTKKIISSINTMVDHLLNKIQELSDVALTQAAATQEVAACLQNLESNSQVVQNIALVI</sequence>
<dbReference type="PROSITE" id="PS50111">
    <property type="entry name" value="CHEMOTAXIS_TRANSDUC_2"/>
    <property type="match status" value="1"/>
</dbReference>
<name>A0A1Q8QI37_9FIRM</name>
<feature type="domain" description="Methyl-accepting transducer" evidence="3">
    <location>
        <begin position="119"/>
        <end position="282"/>
    </location>
</feature>
<evidence type="ECO:0000259" key="3">
    <source>
        <dbReference type="PROSITE" id="PS50111"/>
    </source>
</evidence>
<evidence type="ECO:0000256" key="1">
    <source>
        <dbReference type="ARBA" id="ARBA00023224"/>
    </source>
</evidence>
<dbReference type="OrthoDB" id="3192at2"/>
<evidence type="ECO:0000256" key="2">
    <source>
        <dbReference type="PROSITE-ProRule" id="PRU00284"/>
    </source>
</evidence>
<dbReference type="PANTHER" id="PTHR32089">
    <property type="entry name" value="METHYL-ACCEPTING CHEMOTAXIS PROTEIN MCPB"/>
    <property type="match status" value="1"/>
</dbReference>
<dbReference type="Gene3D" id="1.10.287.950">
    <property type="entry name" value="Methyl-accepting chemotaxis protein"/>
    <property type="match status" value="1"/>
</dbReference>
<protein>
    <submittedName>
        <fullName evidence="4">Methyl-accepting chemotaxis protein</fullName>
    </submittedName>
</protein>
<dbReference type="AlphaFoldDB" id="A0A1Q8QI37"/>
<proteinExistence type="predicted"/>
<dbReference type="Pfam" id="PF00015">
    <property type="entry name" value="MCPsignal"/>
    <property type="match status" value="1"/>
</dbReference>
<evidence type="ECO:0000313" key="4">
    <source>
        <dbReference type="EMBL" id="OLN26952.1"/>
    </source>
</evidence>
<dbReference type="InterPro" id="IPR004089">
    <property type="entry name" value="MCPsignal_dom"/>
</dbReference>
<dbReference type="SUPFAM" id="SSF58104">
    <property type="entry name" value="Methyl-accepting chemotaxis protein (MCP) signaling domain"/>
    <property type="match status" value="1"/>
</dbReference>
<dbReference type="SMART" id="SM00283">
    <property type="entry name" value="MA"/>
    <property type="match status" value="1"/>
</dbReference>
<comment type="caution">
    <text evidence="4">The sequence shown here is derived from an EMBL/GenBank/DDBJ whole genome shotgun (WGS) entry which is preliminary data.</text>
</comment>
<dbReference type="GO" id="GO:0007165">
    <property type="term" value="P:signal transduction"/>
    <property type="evidence" value="ECO:0007669"/>
    <property type="project" value="UniProtKB-KW"/>
</dbReference>
<organism evidence="4 5">
    <name type="scientific">Desulfosporosinus metallidurans</name>
    <dbReference type="NCBI Taxonomy" id="1888891"/>
    <lineage>
        <taxon>Bacteria</taxon>
        <taxon>Bacillati</taxon>
        <taxon>Bacillota</taxon>
        <taxon>Clostridia</taxon>
        <taxon>Eubacteriales</taxon>
        <taxon>Desulfitobacteriaceae</taxon>
        <taxon>Desulfosporosinus</taxon>
    </lineage>
</organism>
<accession>A0A1Q8QI37</accession>
<gene>
    <name evidence="4" type="ORF">DSOL_4771</name>
</gene>
<keyword evidence="1 2" id="KW-0807">Transducer</keyword>
<keyword evidence="5" id="KW-1185">Reference proteome</keyword>
<dbReference type="GO" id="GO:0016020">
    <property type="term" value="C:membrane"/>
    <property type="evidence" value="ECO:0007669"/>
    <property type="project" value="InterPro"/>
</dbReference>
<reference evidence="4 5" key="1">
    <citation type="submission" date="2016-09" db="EMBL/GenBank/DDBJ databases">
        <title>Complete genome of Desulfosporosinus sp. OL.</title>
        <authorList>
            <person name="Mardanov A."/>
            <person name="Beletsky A."/>
            <person name="Panova A."/>
            <person name="Karnachuk O."/>
            <person name="Ravin N."/>
        </authorList>
    </citation>
    <scope>NUCLEOTIDE SEQUENCE [LARGE SCALE GENOMIC DNA]</scope>
    <source>
        <strain evidence="4 5">OL</strain>
    </source>
</reference>
<dbReference type="PANTHER" id="PTHR32089:SF112">
    <property type="entry name" value="LYSOZYME-LIKE PROTEIN-RELATED"/>
    <property type="match status" value="1"/>
</dbReference>
<dbReference type="Proteomes" id="UP000186102">
    <property type="component" value="Unassembled WGS sequence"/>
</dbReference>
<dbReference type="RefSeq" id="WP_075367058.1">
    <property type="nucleotide sequence ID" value="NZ_MLBF01000066.1"/>
</dbReference>
<dbReference type="STRING" id="1888891.DSOL_4771"/>
<dbReference type="EMBL" id="MLBF01000066">
    <property type="protein sequence ID" value="OLN26952.1"/>
    <property type="molecule type" value="Genomic_DNA"/>
</dbReference>
<evidence type="ECO:0000313" key="5">
    <source>
        <dbReference type="Proteomes" id="UP000186102"/>
    </source>
</evidence>